<feature type="compositionally biased region" description="Low complexity" evidence="7">
    <location>
        <begin position="246"/>
        <end position="255"/>
    </location>
</feature>
<evidence type="ECO:0000256" key="1">
    <source>
        <dbReference type="ARBA" id="ARBA00004141"/>
    </source>
</evidence>
<dbReference type="GO" id="GO:0016020">
    <property type="term" value="C:membrane"/>
    <property type="evidence" value="ECO:0007669"/>
    <property type="project" value="UniProtKB-SubCell"/>
</dbReference>
<accession>A0A8X8X5R6</accession>
<evidence type="ECO:0008006" key="10">
    <source>
        <dbReference type="Google" id="ProtNLM"/>
    </source>
</evidence>
<proteinExistence type="inferred from homology"/>
<evidence type="ECO:0000256" key="3">
    <source>
        <dbReference type="ARBA" id="ARBA00022692"/>
    </source>
</evidence>
<gene>
    <name evidence="8" type="ORF">SASPL_134250</name>
</gene>
<reference evidence="8" key="1">
    <citation type="submission" date="2018-01" db="EMBL/GenBank/DDBJ databases">
        <authorList>
            <person name="Mao J.F."/>
        </authorList>
    </citation>
    <scope>NUCLEOTIDE SEQUENCE</scope>
    <source>
        <strain evidence="8">Huo1</strain>
        <tissue evidence="8">Leaf</tissue>
    </source>
</reference>
<name>A0A8X8X5R6_SALSN</name>
<dbReference type="Pfam" id="PF04117">
    <property type="entry name" value="Mpv17_PMP22"/>
    <property type="match status" value="1"/>
</dbReference>
<keyword evidence="9" id="KW-1185">Reference proteome</keyword>
<feature type="compositionally biased region" description="Basic residues" evidence="7">
    <location>
        <begin position="36"/>
        <end position="45"/>
    </location>
</feature>
<organism evidence="8">
    <name type="scientific">Salvia splendens</name>
    <name type="common">Scarlet sage</name>
    <dbReference type="NCBI Taxonomy" id="180675"/>
    <lineage>
        <taxon>Eukaryota</taxon>
        <taxon>Viridiplantae</taxon>
        <taxon>Streptophyta</taxon>
        <taxon>Embryophyta</taxon>
        <taxon>Tracheophyta</taxon>
        <taxon>Spermatophyta</taxon>
        <taxon>Magnoliopsida</taxon>
        <taxon>eudicotyledons</taxon>
        <taxon>Gunneridae</taxon>
        <taxon>Pentapetalae</taxon>
        <taxon>asterids</taxon>
        <taxon>lamiids</taxon>
        <taxon>Lamiales</taxon>
        <taxon>Lamiaceae</taxon>
        <taxon>Nepetoideae</taxon>
        <taxon>Mentheae</taxon>
        <taxon>Salviinae</taxon>
        <taxon>Salvia</taxon>
        <taxon>Salvia subgen. Calosphace</taxon>
        <taxon>core Calosphace</taxon>
    </lineage>
</organism>
<dbReference type="InterPro" id="IPR007248">
    <property type="entry name" value="Mpv17_PMP22"/>
</dbReference>
<dbReference type="PANTHER" id="PTHR11266">
    <property type="entry name" value="PEROXISOMAL MEMBRANE PROTEIN 2, PXMP2 MPV17"/>
    <property type="match status" value="1"/>
</dbReference>
<protein>
    <recommendedName>
        <fullName evidence="10">Protein Mpv17</fullName>
    </recommendedName>
</protein>
<sequence>MLTPLIQNYSKPHHLRPAIAAAQRRQLAPPPPRTLPRFKHHHRKPNHSEPPTAPSSLHQLRLVRWYLQSIKSRPIATKSATAALIYTAADITSQTIVGGMEQRYELVRTLRMGGYGMVILGPSLHYWYNLMSAVFPKRDVLSTLKKIGLGQAVYGPAMTVVFFSVNAALQGENVGEIVARLRRDLVPTMMNGVMYWPVCDFVTFKFTPVHLQQTYLAFHPHQTSLFSATTIFKTGVFTPWRRGGRSSRAGRANPARADEGLIPSQPGNPAHYSPS</sequence>
<keyword evidence="5" id="KW-0472">Membrane</keyword>
<feature type="region of interest" description="Disordered" evidence="7">
    <location>
        <begin position="23"/>
        <end position="55"/>
    </location>
</feature>
<comment type="similarity">
    <text evidence="2 6">Belongs to the peroxisomal membrane protein PXMP2/4 family.</text>
</comment>
<evidence type="ECO:0000256" key="4">
    <source>
        <dbReference type="ARBA" id="ARBA00022989"/>
    </source>
</evidence>
<comment type="subcellular location">
    <subcellularLocation>
        <location evidence="1">Membrane</location>
        <topology evidence="1">Multi-pass membrane protein</topology>
    </subcellularLocation>
</comment>
<dbReference type="GO" id="GO:0005737">
    <property type="term" value="C:cytoplasm"/>
    <property type="evidence" value="ECO:0007669"/>
    <property type="project" value="TreeGrafter"/>
</dbReference>
<evidence type="ECO:0000313" key="8">
    <source>
        <dbReference type="EMBL" id="KAG6406644.1"/>
    </source>
</evidence>
<evidence type="ECO:0000256" key="7">
    <source>
        <dbReference type="SAM" id="MobiDB-lite"/>
    </source>
</evidence>
<evidence type="ECO:0000256" key="6">
    <source>
        <dbReference type="RuleBase" id="RU363053"/>
    </source>
</evidence>
<feature type="region of interest" description="Disordered" evidence="7">
    <location>
        <begin position="242"/>
        <end position="275"/>
    </location>
</feature>
<reference evidence="8" key="2">
    <citation type="submission" date="2020-08" db="EMBL/GenBank/DDBJ databases">
        <title>Plant Genome Project.</title>
        <authorList>
            <person name="Zhang R.-G."/>
        </authorList>
    </citation>
    <scope>NUCLEOTIDE SEQUENCE</scope>
    <source>
        <strain evidence="8">Huo1</strain>
        <tissue evidence="8">Leaf</tissue>
    </source>
</reference>
<dbReference type="AlphaFoldDB" id="A0A8X8X5R6"/>
<comment type="caution">
    <text evidence="8">The sequence shown here is derived from an EMBL/GenBank/DDBJ whole genome shotgun (WGS) entry which is preliminary data.</text>
</comment>
<evidence type="ECO:0000256" key="5">
    <source>
        <dbReference type="ARBA" id="ARBA00023136"/>
    </source>
</evidence>
<keyword evidence="3" id="KW-0812">Transmembrane</keyword>
<dbReference type="PANTHER" id="PTHR11266:SF18">
    <property type="entry name" value="OS12G0508100 PROTEIN"/>
    <property type="match status" value="1"/>
</dbReference>
<evidence type="ECO:0000256" key="2">
    <source>
        <dbReference type="ARBA" id="ARBA00006824"/>
    </source>
</evidence>
<evidence type="ECO:0000313" key="9">
    <source>
        <dbReference type="Proteomes" id="UP000298416"/>
    </source>
</evidence>
<keyword evidence="4" id="KW-1133">Transmembrane helix</keyword>
<dbReference type="EMBL" id="PNBA02000012">
    <property type="protein sequence ID" value="KAG6406644.1"/>
    <property type="molecule type" value="Genomic_DNA"/>
</dbReference>
<dbReference type="Proteomes" id="UP000298416">
    <property type="component" value="Unassembled WGS sequence"/>
</dbReference>